<dbReference type="Gene3D" id="3.40.50.1820">
    <property type="entry name" value="alpha/beta hydrolase"/>
    <property type="match status" value="1"/>
</dbReference>
<dbReference type="Proteomes" id="UP000183371">
    <property type="component" value="Unassembled WGS sequence"/>
</dbReference>
<dbReference type="GO" id="GO:0052689">
    <property type="term" value="F:carboxylic ester hydrolase activity"/>
    <property type="evidence" value="ECO:0007669"/>
    <property type="project" value="TreeGrafter"/>
</dbReference>
<dbReference type="Pfam" id="PF00561">
    <property type="entry name" value="Abhydrolase_1"/>
    <property type="match status" value="1"/>
</dbReference>
<keyword evidence="3" id="KW-1185">Reference proteome</keyword>
<name>A0A1I7CYR8_9HYPH</name>
<dbReference type="RefSeq" id="WP_054784029.1">
    <property type="nucleotide sequence ID" value="NZ_FPBD01000007.1"/>
</dbReference>
<evidence type="ECO:0000259" key="1">
    <source>
        <dbReference type="Pfam" id="PF00561"/>
    </source>
</evidence>
<gene>
    <name evidence="2" type="ORF">SAMN05444141_10741</name>
</gene>
<evidence type="ECO:0000313" key="2">
    <source>
        <dbReference type="EMBL" id="SFU04572.1"/>
    </source>
</evidence>
<protein>
    <recommendedName>
        <fullName evidence="1">AB hydrolase-1 domain-containing protein</fullName>
    </recommendedName>
</protein>
<organism evidence="2 3">
    <name type="scientific">Pseudovibrio denitrificans</name>
    <dbReference type="NCBI Taxonomy" id="258256"/>
    <lineage>
        <taxon>Bacteria</taxon>
        <taxon>Pseudomonadati</taxon>
        <taxon>Pseudomonadota</taxon>
        <taxon>Alphaproteobacteria</taxon>
        <taxon>Hyphomicrobiales</taxon>
        <taxon>Stappiaceae</taxon>
        <taxon>Pseudovibrio</taxon>
    </lineage>
</organism>
<sequence length="277" mass="30455">MLDVKQKEQVVAIPVGDQKIIGTLAGSTSVGAPLLILLHGFHGSRDELEIAGTSEGLFSRMARVLAEVGYATLRIDFRGSGDSDGAWEDNTFESQTEDAIAVVDWVRSQRNLSFSKLILVGWSQGGYIAGCAAIKRPDLDGIALLAPTVHPRKTFRHLVGEKVRTCAALVDPDHLVSAEFPWGTKVQIKARFFQDLPEVPPVLERSGFVSPMLVVAARHDRVIFPQPTSSEIWLRRHLGAKQLTVLETDHVFGVLEGPDEFDHQLMPALLNWLVSSF</sequence>
<proteinExistence type="predicted"/>
<dbReference type="InterPro" id="IPR000073">
    <property type="entry name" value="AB_hydrolase_1"/>
</dbReference>
<dbReference type="SUPFAM" id="SSF53474">
    <property type="entry name" value="alpha/beta-Hydrolases"/>
    <property type="match status" value="1"/>
</dbReference>
<dbReference type="PANTHER" id="PTHR43265">
    <property type="entry name" value="ESTERASE ESTD"/>
    <property type="match status" value="1"/>
</dbReference>
<dbReference type="AlphaFoldDB" id="A0A1I7CYR8"/>
<evidence type="ECO:0000313" key="3">
    <source>
        <dbReference type="Proteomes" id="UP000183371"/>
    </source>
</evidence>
<dbReference type="InterPro" id="IPR053145">
    <property type="entry name" value="AB_hydrolase_Est10"/>
</dbReference>
<reference evidence="3" key="1">
    <citation type="submission" date="2016-10" db="EMBL/GenBank/DDBJ databases">
        <authorList>
            <person name="Varghese N."/>
            <person name="Submissions S."/>
        </authorList>
    </citation>
    <scope>NUCLEOTIDE SEQUENCE [LARGE SCALE GENOMIC DNA]</scope>
    <source>
        <strain evidence="3">DSM 17465</strain>
    </source>
</reference>
<dbReference type="EMBL" id="FPBD01000007">
    <property type="protein sequence ID" value="SFU04572.1"/>
    <property type="molecule type" value="Genomic_DNA"/>
</dbReference>
<accession>A0A1I7CYR8</accession>
<dbReference type="InterPro" id="IPR029058">
    <property type="entry name" value="AB_hydrolase_fold"/>
</dbReference>
<feature type="domain" description="AB hydrolase-1" evidence="1">
    <location>
        <begin position="33"/>
        <end position="151"/>
    </location>
</feature>
<dbReference type="PANTHER" id="PTHR43265:SF1">
    <property type="entry name" value="ESTERASE ESTD"/>
    <property type="match status" value="1"/>
</dbReference>